<gene>
    <name evidence="2" type="ORF">FD35_GL000264</name>
</gene>
<feature type="transmembrane region" description="Helical" evidence="1">
    <location>
        <begin position="39"/>
        <end position="56"/>
    </location>
</feature>
<comment type="caution">
    <text evidence="2">The sequence shown here is derived from an EMBL/GenBank/DDBJ whole genome shotgun (WGS) entry which is preliminary data.</text>
</comment>
<keyword evidence="3" id="KW-1185">Reference proteome</keyword>
<dbReference type="PATRIC" id="fig|1114972.6.peg.262"/>
<dbReference type="AlphaFoldDB" id="A0A0R1RKG1"/>
<evidence type="ECO:0000256" key="1">
    <source>
        <dbReference type="SAM" id="Phobius"/>
    </source>
</evidence>
<evidence type="ECO:0000313" key="3">
    <source>
        <dbReference type="Proteomes" id="UP000051999"/>
    </source>
</evidence>
<dbReference type="Proteomes" id="UP000051999">
    <property type="component" value="Unassembled WGS sequence"/>
</dbReference>
<name>A0A0R1RKG1_9LACO</name>
<proteinExistence type="predicted"/>
<organism evidence="2 3">
    <name type="scientific">Furfurilactobacillus rossiae DSM 15814</name>
    <dbReference type="NCBI Taxonomy" id="1114972"/>
    <lineage>
        <taxon>Bacteria</taxon>
        <taxon>Bacillati</taxon>
        <taxon>Bacillota</taxon>
        <taxon>Bacilli</taxon>
        <taxon>Lactobacillales</taxon>
        <taxon>Lactobacillaceae</taxon>
        <taxon>Furfurilactobacillus</taxon>
    </lineage>
</organism>
<feature type="transmembrane region" description="Helical" evidence="1">
    <location>
        <begin position="135"/>
        <end position="161"/>
    </location>
</feature>
<reference evidence="2 3" key="1">
    <citation type="journal article" date="2015" name="Genome Announc.">
        <title>Expanding the biotechnology potential of lactobacilli through comparative genomics of 213 strains and associated genera.</title>
        <authorList>
            <person name="Sun Z."/>
            <person name="Harris H.M."/>
            <person name="McCann A."/>
            <person name="Guo C."/>
            <person name="Argimon S."/>
            <person name="Zhang W."/>
            <person name="Yang X."/>
            <person name="Jeffery I.B."/>
            <person name="Cooney J.C."/>
            <person name="Kagawa T.F."/>
            <person name="Liu W."/>
            <person name="Song Y."/>
            <person name="Salvetti E."/>
            <person name="Wrobel A."/>
            <person name="Rasinkangas P."/>
            <person name="Parkhill J."/>
            <person name="Rea M.C."/>
            <person name="O'Sullivan O."/>
            <person name="Ritari J."/>
            <person name="Douillard F.P."/>
            <person name="Paul Ross R."/>
            <person name="Yang R."/>
            <person name="Briner A.E."/>
            <person name="Felis G.E."/>
            <person name="de Vos W.M."/>
            <person name="Barrangou R."/>
            <person name="Klaenhammer T.R."/>
            <person name="Caufield P.W."/>
            <person name="Cui Y."/>
            <person name="Zhang H."/>
            <person name="O'Toole P.W."/>
        </authorList>
    </citation>
    <scope>NUCLEOTIDE SEQUENCE [LARGE SCALE GENOMIC DNA]</scope>
    <source>
        <strain evidence="2 3">DSM 15814</strain>
    </source>
</reference>
<keyword evidence="1" id="KW-0472">Membrane</keyword>
<feature type="transmembrane region" description="Helical" evidence="1">
    <location>
        <begin position="105"/>
        <end position="129"/>
    </location>
</feature>
<protein>
    <submittedName>
        <fullName evidence="2">Uncharacterized protein</fullName>
    </submittedName>
</protein>
<sequence>MQLNDGWTYLKSKVKRVDGDLTKYYSSLEKLGDIMKKNIRGILLFLIFLVIGVLFLNTRLYVIGYTVMGLFSELIAFAFLRVIPKISKENYEIVTTDQIAQIFKIFYLLLSAGALFFSTCQFFKISFLFFENSRIWFHLILGLLCFFAALYYFYANILLILSDYNMFKQNM</sequence>
<keyword evidence="1" id="KW-1133">Transmembrane helix</keyword>
<accession>A0A0R1RKG1</accession>
<evidence type="ECO:0000313" key="2">
    <source>
        <dbReference type="EMBL" id="KRL57254.1"/>
    </source>
</evidence>
<dbReference type="EMBL" id="AZFF01000001">
    <property type="protein sequence ID" value="KRL57254.1"/>
    <property type="molecule type" value="Genomic_DNA"/>
</dbReference>
<keyword evidence="1" id="KW-0812">Transmembrane</keyword>
<dbReference type="RefSeq" id="WP_056949763.1">
    <property type="nucleotide sequence ID" value="NZ_AZFF01000001.1"/>
</dbReference>
<feature type="transmembrane region" description="Helical" evidence="1">
    <location>
        <begin position="62"/>
        <end position="84"/>
    </location>
</feature>